<comment type="catalytic activity">
    <reaction evidence="1">
        <text>dihydroxyacetone + phosphoenolpyruvate = dihydroxyacetone phosphate + pyruvate</text>
        <dbReference type="Rhea" id="RHEA:18381"/>
        <dbReference type="ChEBI" id="CHEBI:15361"/>
        <dbReference type="ChEBI" id="CHEBI:16016"/>
        <dbReference type="ChEBI" id="CHEBI:57642"/>
        <dbReference type="ChEBI" id="CHEBI:58702"/>
        <dbReference type="EC" id="2.7.1.121"/>
    </reaction>
</comment>
<dbReference type="SMART" id="SM01120">
    <property type="entry name" value="Dak2"/>
    <property type="match status" value="1"/>
</dbReference>
<reference evidence="10 11" key="1">
    <citation type="submission" date="2020-04" db="EMBL/GenBank/DDBJ databases">
        <authorList>
            <person name="Zhang R."/>
            <person name="Schippers A."/>
        </authorList>
    </citation>
    <scope>NUCLEOTIDE SEQUENCE [LARGE SCALE GENOMIC DNA]</scope>
    <source>
        <strain evidence="10 11">DSM 109850</strain>
    </source>
</reference>
<dbReference type="GO" id="GO:0004371">
    <property type="term" value="F:glycerone kinase activity"/>
    <property type="evidence" value="ECO:0007669"/>
    <property type="project" value="InterPro"/>
</dbReference>
<evidence type="ECO:0000256" key="5">
    <source>
        <dbReference type="ARBA" id="ARBA00022777"/>
    </source>
</evidence>
<accession>A0A7Y0L382</accession>
<dbReference type="Gene3D" id="1.25.40.340">
    <property type="match status" value="1"/>
</dbReference>
<evidence type="ECO:0000256" key="1">
    <source>
        <dbReference type="ARBA" id="ARBA00001113"/>
    </source>
</evidence>
<keyword evidence="5 10" id="KW-0418">Kinase</keyword>
<evidence type="ECO:0000256" key="4">
    <source>
        <dbReference type="ARBA" id="ARBA00022679"/>
    </source>
</evidence>
<dbReference type="PANTHER" id="PTHR28629:SF4">
    <property type="entry name" value="TRIOKINASE_FMN CYCLASE"/>
    <property type="match status" value="1"/>
</dbReference>
<evidence type="ECO:0000256" key="2">
    <source>
        <dbReference type="ARBA" id="ARBA00004745"/>
    </source>
</evidence>
<dbReference type="PANTHER" id="PTHR28629">
    <property type="entry name" value="TRIOKINASE/FMN CYCLASE"/>
    <property type="match status" value="1"/>
</dbReference>
<dbReference type="EC" id="2.7.1.121" evidence="3"/>
<dbReference type="GO" id="GO:0005829">
    <property type="term" value="C:cytosol"/>
    <property type="evidence" value="ECO:0007669"/>
    <property type="project" value="TreeGrafter"/>
</dbReference>
<dbReference type="InterPro" id="IPR004007">
    <property type="entry name" value="DhaL_dom"/>
</dbReference>
<feature type="domain" description="DhaL" evidence="9">
    <location>
        <begin position="4"/>
        <end position="194"/>
    </location>
</feature>
<evidence type="ECO:0000259" key="9">
    <source>
        <dbReference type="PROSITE" id="PS51480"/>
    </source>
</evidence>
<name>A0A7Y0L382_9FIRM</name>
<dbReference type="RefSeq" id="WP_169098387.1">
    <property type="nucleotide sequence ID" value="NZ_JABBVZ010000019.1"/>
</dbReference>
<dbReference type="InterPro" id="IPR050861">
    <property type="entry name" value="Dihydroxyacetone_Kinase"/>
</dbReference>
<dbReference type="EMBL" id="JABBVZ010000019">
    <property type="protein sequence ID" value="NMP22258.1"/>
    <property type="molecule type" value="Genomic_DNA"/>
</dbReference>
<dbReference type="SUPFAM" id="SSF101473">
    <property type="entry name" value="DhaL-like"/>
    <property type="match status" value="1"/>
</dbReference>
<dbReference type="GO" id="GO:0047324">
    <property type="term" value="F:phosphoenolpyruvate-glycerone phosphotransferase activity"/>
    <property type="evidence" value="ECO:0007669"/>
    <property type="project" value="UniProtKB-EC"/>
</dbReference>
<gene>
    <name evidence="10" type="primary">dhaL</name>
    <name evidence="10" type="ORF">HIJ39_07815</name>
</gene>
<dbReference type="Pfam" id="PF02734">
    <property type="entry name" value="Dak2"/>
    <property type="match status" value="1"/>
</dbReference>
<protein>
    <recommendedName>
        <fullName evidence="3">phosphoenolpyruvate--glycerone phosphotransferase</fullName>
        <ecNumber evidence="3">2.7.1.121</ecNumber>
    </recommendedName>
</protein>
<keyword evidence="11" id="KW-1185">Reference proteome</keyword>
<evidence type="ECO:0000256" key="3">
    <source>
        <dbReference type="ARBA" id="ARBA00012095"/>
    </source>
</evidence>
<evidence type="ECO:0000256" key="6">
    <source>
        <dbReference type="ARBA" id="ARBA00022798"/>
    </source>
</evidence>
<dbReference type="PROSITE" id="PS51480">
    <property type="entry name" value="DHAL"/>
    <property type="match status" value="1"/>
</dbReference>
<evidence type="ECO:0000313" key="10">
    <source>
        <dbReference type="EMBL" id="NMP22258.1"/>
    </source>
</evidence>
<evidence type="ECO:0000256" key="7">
    <source>
        <dbReference type="ARBA" id="ARBA00046577"/>
    </source>
</evidence>
<sequence>MTESDFVALWRAFYDKVTAKRDELNQLDAAIGDGDHGTNLARGLGRVVEELKPSGSLRASCRMVGMRLLSTVGGASGALWGSALVSASTVLPDEAQMNHETALAALSRGIDQMRARGKAEVGDKTMMDVWIPAVTALESGAPVGDVAAQAMSSAEATRPLQARRGRAAYLGSRSIGHVDPGSLSTALWWEALAEVVDS</sequence>
<dbReference type="FunFam" id="1.25.40.340:FF:000002">
    <property type="entry name" value="Dihydroxyacetone kinase, L subunit"/>
    <property type="match status" value="1"/>
</dbReference>
<comment type="caution">
    <text evidence="10">The sequence shown here is derived from an EMBL/GenBank/DDBJ whole genome shotgun (WGS) entry which is preliminary data.</text>
</comment>
<dbReference type="GO" id="GO:0019563">
    <property type="term" value="P:glycerol catabolic process"/>
    <property type="evidence" value="ECO:0007669"/>
    <property type="project" value="TreeGrafter"/>
</dbReference>
<dbReference type="InterPro" id="IPR012737">
    <property type="entry name" value="DhaK_L_YcgS"/>
</dbReference>
<comment type="function">
    <text evidence="8">ADP-binding subunit of the dihydroxyacetone kinase, which is responsible for the phosphoenolpyruvate (PEP)-dependent phosphorylation of dihydroxyacetone. DhaL-ADP is converted to DhaL-ATP via a phosphoryl group transfer from DhaM and transmits it to dihydroxyacetone binds to DhaK.</text>
</comment>
<comment type="subunit">
    <text evidence="7">Homodimer. The dihydroxyacetone kinase complex is composed of a homodimer of DhaM, a homodimer of DhaK and the subunit DhaL.</text>
</comment>
<organism evidence="10 11">
    <name type="scientific">Sulfobacillus harzensis</name>
    <dbReference type="NCBI Taxonomy" id="2729629"/>
    <lineage>
        <taxon>Bacteria</taxon>
        <taxon>Bacillati</taxon>
        <taxon>Bacillota</taxon>
        <taxon>Clostridia</taxon>
        <taxon>Eubacteriales</taxon>
        <taxon>Clostridiales Family XVII. Incertae Sedis</taxon>
        <taxon>Sulfobacillus</taxon>
    </lineage>
</organism>
<proteinExistence type="predicted"/>
<dbReference type="NCBIfam" id="TIGR02365">
    <property type="entry name" value="dha_L_ycgS"/>
    <property type="match status" value="1"/>
</dbReference>
<keyword evidence="4" id="KW-0808">Transferase</keyword>
<dbReference type="InterPro" id="IPR036117">
    <property type="entry name" value="DhaL_dom_sf"/>
</dbReference>
<dbReference type="Proteomes" id="UP000533476">
    <property type="component" value="Unassembled WGS sequence"/>
</dbReference>
<comment type="pathway">
    <text evidence="2">Polyol metabolism; glycerol degradation.</text>
</comment>
<evidence type="ECO:0000256" key="8">
    <source>
        <dbReference type="ARBA" id="ARBA00055771"/>
    </source>
</evidence>
<keyword evidence="6" id="KW-0319">Glycerol metabolism</keyword>
<dbReference type="AlphaFoldDB" id="A0A7Y0L382"/>
<evidence type="ECO:0000313" key="11">
    <source>
        <dbReference type="Proteomes" id="UP000533476"/>
    </source>
</evidence>